<dbReference type="GeneID" id="46430462"/>
<name>A0ABY0VPJ4_9PSED</name>
<dbReference type="PROSITE" id="PS51387">
    <property type="entry name" value="FAD_PCMH"/>
    <property type="match status" value="1"/>
</dbReference>
<keyword evidence="1" id="KW-0285">Flavoprotein</keyword>
<evidence type="ECO:0000313" key="4">
    <source>
        <dbReference type="Proteomes" id="UP000182476"/>
    </source>
</evidence>
<dbReference type="InterPro" id="IPR016169">
    <property type="entry name" value="FAD-bd_PCMH_sub2"/>
</dbReference>
<keyword evidence="1" id="KW-0274">FAD</keyword>
<dbReference type="Gene3D" id="3.30.465.10">
    <property type="match status" value="1"/>
</dbReference>
<accession>A0ABY0VPJ4</accession>
<dbReference type="Proteomes" id="UP000182476">
    <property type="component" value="Chromosome I"/>
</dbReference>
<dbReference type="InterPro" id="IPR010031">
    <property type="entry name" value="FAD_lactone_oxidase-like"/>
</dbReference>
<dbReference type="PANTHER" id="PTHR43762:SF1">
    <property type="entry name" value="D-ARABINONO-1,4-LACTONE OXIDASE"/>
    <property type="match status" value="1"/>
</dbReference>
<dbReference type="InterPro" id="IPR036318">
    <property type="entry name" value="FAD-bd_PCMH-like_sf"/>
</dbReference>
<dbReference type="InterPro" id="IPR016166">
    <property type="entry name" value="FAD-bd_PCMH"/>
</dbReference>
<dbReference type="SUPFAM" id="SSF56176">
    <property type="entry name" value="FAD-binding/transporter-associated domain-like"/>
    <property type="match status" value="1"/>
</dbReference>
<evidence type="ECO:0000259" key="2">
    <source>
        <dbReference type="PROSITE" id="PS51387"/>
    </source>
</evidence>
<reference evidence="3 4" key="1">
    <citation type="submission" date="2016-10" db="EMBL/GenBank/DDBJ databases">
        <authorList>
            <person name="Varghese N."/>
            <person name="Submissions S."/>
        </authorList>
    </citation>
    <scope>NUCLEOTIDE SEQUENCE [LARGE SCALE GENOMIC DNA]</scope>
    <source>
        <strain evidence="3 4">LMG 21607</strain>
    </source>
</reference>
<protein>
    <submittedName>
        <fullName evidence="3">FAD/FMN-containing dehydrogenase</fullName>
    </submittedName>
</protein>
<keyword evidence="4" id="KW-1185">Reference proteome</keyword>
<evidence type="ECO:0000313" key="3">
    <source>
        <dbReference type="EMBL" id="SDU47153.1"/>
    </source>
</evidence>
<dbReference type="InterPro" id="IPR006094">
    <property type="entry name" value="Oxid_FAD_bind_N"/>
</dbReference>
<dbReference type="PANTHER" id="PTHR43762">
    <property type="entry name" value="L-GULONOLACTONE OXIDASE"/>
    <property type="match status" value="1"/>
</dbReference>
<organism evidence="3 4">
    <name type="scientific">Pseudomonas mandelii</name>
    <dbReference type="NCBI Taxonomy" id="75612"/>
    <lineage>
        <taxon>Bacteria</taxon>
        <taxon>Pseudomonadati</taxon>
        <taxon>Pseudomonadota</taxon>
        <taxon>Gammaproteobacteria</taxon>
        <taxon>Pseudomonadales</taxon>
        <taxon>Pseudomonadaceae</taxon>
        <taxon>Pseudomonas</taxon>
    </lineage>
</organism>
<dbReference type="Pfam" id="PF01565">
    <property type="entry name" value="FAD_binding_4"/>
    <property type="match status" value="1"/>
</dbReference>
<proteinExistence type="predicted"/>
<dbReference type="EMBL" id="LT629796">
    <property type="protein sequence ID" value="SDU47153.1"/>
    <property type="molecule type" value="Genomic_DNA"/>
</dbReference>
<feature type="domain" description="FAD-binding PCMH-type" evidence="2">
    <location>
        <begin position="11"/>
        <end position="183"/>
    </location>
</feature>
<evidence type="ECO:0000256" key="1">
    <source>
        <dbReference type="ARBA" id="ARBA00022827"/>
    </source>
</evidence>
<dbReference type="RefSeq" id="WP_077749816.1">
    <property type="nucleotide sequence ID" value="NZ_LT629796.1"/>
</dbReference>
<gene>
    <name evidence="3" type="ORF">SAMN04489801_3417</name>
</gene>
<sequence length="438" mass="48797">MNDQLTSWGHYPSAPQTGHSCAWRSDLEQHLQRLNDTYGTTLPFGNGRSYGDSCLASSDHVLHLRSLNRFVEADWQTGEICAEAGVTLGEILQLSIPRGWFLDVTPGTRHVTLGGALANDVHGKNHHRRGTFASSVLSFGLHRSAQPPMVCSPVENPQWFAATIGGLGLTGIISWVSIRLRKIESSLIDTIRMRFDHLGEFFALSAELDPVHEYSVAWIDCLAKGREQGRGVFTVGTHSEQGPLQVESSRSLRIPIRPPLSLVNPLSLNIFNRSYWHLQPAGRERQTTPYSSFFYPLDRIERWNRVYGRKGFQQFQCVLPESVAEVALAQLLKSIAASGTGSFLAVLKRCGDFVSPGLLSFPMPGTSLALDFPQNSVLTNTLLPRLDAIVREAGGRLYPAKDAHMSGSDFRRAYPAWEQLETMRDPALISRFWERVTR</sequence>